<dbReference type="Pfam" id="PF08044">
    <property type="entry name" value="DUF1707"/>
    <property type="match status" value="1"/>
</dbReference>
<proteinExistence type="predicted"/>
<keyword evidence="4" id="KW-1185">Reference proteome</keyword>
<dbReference type="PANTHER" id="PTHR40763">
    <property type="entry name" value="MEMBRANE PROTEIN-RELATED"/>
    <property type="match status" value="1"/>
</dbReference>
<protein>
    <submittedName>
        <fullName evidence="3">DUF1707 domain-containing protein</fullName>
    </submittedName>
</protein>
<dbReference type="RefSeq" id="WP_167926544.1">
    <property type="nucleotide sequence ID" value="NZ_JAATVY010000012.1"/>
</dbReference>
<name>A0ABX0XZX8_9ACTN</name>
<evidence type="ECO:0000256" key="1">
    <source>
        <dbReference type="SAM" id="Phobius"/>
    </source>
</evidence>
<evidence type="ECO:0000313" key="3">
    <source>
        <dbReference type="EMBL" id="NJC71646.1"/>
    </source>
</evidence>
<dbReference type="PANTHER" id="PTHR40763:SF5">
    <property type="entry name" value="MEMBRANE PROTEIN"/>
    <property type="match status" value="1"/>
</dbReference>
<dbReference type="InterPro" id="IPR012551">
    <property type="entry name" value="DUF1707_SHOCT-like"/>
</dbReference>
<gene>
    <name evidence="3" type="ORF">HC031_18250</name>
</gene>
<keyword evidence="1" id="KW-0812">Transmembrane</keyword>
<feature type="transmembrane region" description="Helical" evidence="1">
    <location>
        <begin position="132"/>
        <end position="158"/>
    </location>
</feature>
<dbReference type="EMBL" id="JAATVY010000012">
    <property type="protein sequence ID" value="NJC71646.1"/>
    <property type="molecule type" value="Genomic_DNA"/>
</dbReference>
<reference evidence="3 4" key="1">
    <citation type="submission" date="2020-03" db="EMBL/GenBank/DDBJ databases">
        <title>WGS of the type strain of Planosporangium spp.</title>
        <authorList>
            <person name="Thawai C."/>
        </authorList>
    </citation>
    <scope>NUCLEOTIDE SEQUENCE [LARGE SCALE GENOMIC DNA]</scope>
    <source>
        <strain evidence="3 4">TBRC 5610</strain>
    </source>
</reference>
<evidence type="ECO:0000259" key="2">
    <source>
        <dbReference type="Pfam" id="PF08044"/>
    </source>
</evidence>
<accession>A0ABX0XZX8</accession>
<feature type="domain" description="DUF1707" evidence="2">
    <location>
        <begin position="5"/>
        <end position="56"/>
    </location>
</feature>
<sequence>MDDERVGNEQRAQVVGLLGAAVEQGYLTLDEYDERTVAATQAKTRSVLQAQVADLPAQFRWGTRAPGQQPVPGRGSGHPADDNAATCAVASLVLGVVSIPLSLCLVGWLFGLGAVVLSVPGARSAGTWNRAVVGRVLGSIGILLSALLVVLVTAAGWAGHGGPPGEGPWR</sequence>
<comment type="caution">
    <text evidence="3">The sequence shown here is derived from an EMBL/GenBank/DDBJ whole genome shotgun (WGS) entry which is preliminary data.</text>
</comment>
<feature type="transmembrane region" description="Helical" evidence="1">
    <location>
        <begin position="99"/>
        <end position="120"/>
    </location>
</feature>
<keyword evidence="1" id="KW-0472">Membrane</keyword>
<keyword evidence="1" id="KW-1133">Transmembrane helix</keyword>
<organism evidence="3 4">
    <name type="scientific">Planosporangium thailandense</name>
    <dbReference type="NCBI Taxonomy" id="765197"/>
    <lineage>
        <taxon>Bacteria</taxon>
        <taxon>Bacillati</taxon>
        <taxon>Actinomycetota</taxon>
        <taxon>Actinomycetes</taxon>
        <taxon>Micromonosporales</taxon>
        <taxon>Micromonosporaceae</taxon>
        <taxon>Planosporangium</taxon>
    </lineage>
</organism>
<evidence type="ECO:0000313" key="4">
    <source>
        <dbReference type="Proteomes" id="UP000722989"/>
    </source>
</evidence>
<dbReference type="Proteomes" id="UP000722989">
    <property type="component" value="Unassembled WGS sequence"/>
</dbReference>